<dbReference type="EC" id="3.1.27.-" evidence="7"/>
<evidence type="ECO:0000256" key="4">
    <source>
        <dbReference type="ARBA" id="ARBA00022525"/>
    </source>
</evidence>
<comment type="similarity">
    <text evidence="2 7">Belongs to the ribonuclease N1/T1 family.</text>
</comment>
<evidence type="ECO:0000256" key="7">
    <source>
        <dbReference type="PIRNR" id="PIRNR001013"/>
    </source>
</evidence>
<evidence type="ECO:0000256" key="6">
    <source>
        <dbReference type="ARBA" id="ARBA00022801"/>
    </source>
</evidence>
<feature type="active site" description="Proton donor" evidence="8">
    <location>
        <position position="125"/>
    </location>
</feature>
<accession>A0A0R2HEJ0</accession>
<dbReference type="InterPro" id="IPR001887">
    <property type="entry name" value="Barnase"/>
</dbReference>
<keyword evidence="6 7" id="KW-0378">Hydrolase</keyword>
<feature type="signal peptide" evidence="7">
    <location>
        <begin position="1"/>
        <end position="19"/>
    </location>
</feature>
<dbReference type="InterPro" id="IPR000026">
    <property type="entry name" value="N1-like"/>
</dbReference>
<dbReference type="PROSITE" id="PS51257">
    <property type="entry name" value="PROKAR_LIPOPROTEIN"/>
    <property type="match status" value="1"/>
</dbReference>
<evidence type="ECO:0000256" key="5">
    <source>
        <dbReference type="ARBA" id="ARBA00022722"/>
    </source>
</evidence>
<evidence type="ECO:0000256" key="2">
    <source>
        <dbReference type="ARBA" id="ARBA00009006"/>
    </source>
</evidence>
<keyword evidence="10" id="KW-1185">Reference proteome</keyword>
<organism evidence="9 10">
    <name type="scientific">Kandleria vitulina DSM 20405</name>
    <dbReference type="NCBI Taxonomy" id="1410657"/>
    <lineage>
        <taxon>Bacteria</taxon>
        <taxon>Bacillati</taxon>
        <taxon>Bacillota</taxon>
        <taxon>Erysipelotrichia</taxon>
        <taxon>Erysipelotrichales</taxon>
        <taxon>Coprobacillaceae</taxon>
        <taxon>Kandleria</taxon>
    </lineage>
</organism>
<evidence type="ECO:0000256" key="3">
    <source>
        <dbReference type="ARBA" id="ARBA00022214"/>
    </source>
</evidence>
<dbReference type="GO" id="GO:0016787">
    <property type="term" value="F:hydrolase activity"/>
    <property type="evidence" value="ECO:0007669"/>
    <property type="project" value="UniProtKB-KW"/>
</dbReference>
<evidence type="ECO:0000313" key="10">
    <source>
        <dbReference type="Proteomes" id="UP000051841"/>
    </source>
</evidence>
<dbReference type="Pfam" id="PF00545">
    <property type="entry name" value="Ribonuclease"/>
    <property type="match status" value="1"/>
</dbReference>
<dbReference type="PIRSF" id="PIRSF001013">
    <property type="entry name" value="Barnase"/>
    <property type="match status" value="1"/>
</dbReference>
<dbReference type="PATRIC" id="fig|1410657.5.peg.76"/>
<dbReference type="AlphaFoldDB" id="A0A0R2HEJ0"/>
<evidence type="ECO:0000256" key="8">
    <source>
        <dbReference type="PIRSR" id="PIRSR001013-1"/>
    </source>
</evidence>
<gene>
    <name evidence="9" type="ORF">IV49_GL000074</name>
</gene>
<reference evidence="9 10" key="1">
    <citation type="journal article" date="2015" name="Genome Announc.">
        <title>Expanding the biotechnology potential of lactobacilli through comparative genomics of 213 strains and associated genera.</title>
        <authorList>
            <person name="Sun Z."/>
            <person name="Harris H.M."/>
            <person name="McCann A."/>
            <person name="Guo C."/>
            <person name="Argimon S."/>
            <person name="Zhang W."/>
            <person name="Yang X."/>
            <person name="Jeffery I.B."/>
            <person name="Cooney J.C."/>
            <person name="Kagawa T.F."/>
            <person name="Liu W."/>
            <person name="Song Y."/>
            <person name="Salvetti E."/>
            <person name="Wrobel A."/>
            <person name="Rasinkangas P."/>
            <person name="Parkhill J."/>
            <person name="Rea M.C."/>
            <person name="O'Sullivan O."/>
            <person name="Ritari J."/>
            <person name="Douillard F.P."/>
            <person name="Paul Ross R."/>
            <person name="Yang R."/>
            <person name="Briner A.E."/>
            <person name="Felis G.E."/>
            <person name="de Vos W.M."/>
            <person name="Barrangou R."/>
            <person name="Klaenhammer T.R."/>
            <person name="Caufield P.W."/>
            <person name="Cui Y."/>
            <person name="Zhang H."/>
            <person name="O'Toole P.W."/>
        </authorList>
    </citation>
    <scope>NUCLEOTIDE SEQUENCE [LARGE SCALE GENOMIC DNA]</scope>
    <source>
        <strain evidence="9 10">DSM 20405</strain>
    </source>
</reference>
<proteinExistence type="inferred from homology"/>
<dbReference type="GO" id="GO:0004521">
    <property type="term" value="F:RNA endonuclease activity"/>
    <property type="evidence" value="ECO:0007669"/>
    <property type="project" value="UniProtKB-UniRule"/>
</dbReference>
<comment type="caution">
    <text evidence="9">The sequence shown here is derived from an EMBL/GenBank/DDBJ whole genome shotgun (WGS) entry which is preliminary data.</text>
</comment>
<evidence type="ECO:0000313" key="9">
    <source>
        <dbReference type="EMBL" id="KRN51457.1"/>
    </source>
</evidence>
<dbReference type="Proteomes" id="UP000051841">
    <property type="component" value="Unassembled WGS sequence"/>
</dbReference>
<keyword evidence="7" id="KW-0732">Signal</keyword>
<sequence length="136" mass="15948">MKIKFLLLSLFIALTACQAAVKEKIDYDGIYTSKGDVSLYLHTYRKLPKNFITKNQARQKGWRGGGLDYYVKNGCIGGDRFGNYERRLPVDSYKECDIDTLHKKSRGKKRLIYSKDFVIYYTDDHYQTFTKITFEE</sequence>
<feature type="chain" id="PRO_5008815384" description="Ribonuclease" evidence="7">
    <location>
        <begin position="20"/>
        <end position="136"/>
    </location>
</feature>
<protein>
    <recommendedName>
        <fullName evidence="3 7">Ribonuclease</fullName>
        <ecNumber evidence="7">3.1.27.-</ecNumber>
    </recommendedName>
</protein>
<dbReference type="InterPro" id="IPR016191">
    <property type="entry name" value="Ribonuclease/ribotoxin"/>
</dbReference>
<dbReference type="RefSeq" id="WP_031590022.1">
    <property type="nucleotide sequence ID" value="NZ_JQBL01000001.1"/>
</dbReference>
<dbReference type="SUPFAM" id="SSF53933">
    <property type="entry name" value="Microbial ribonucleases"/>
    <property type="match status" value="1"/>
</dbReference>
<comment type="subcellular location">
    <subcellularLocation>
        <location evidence="1 7">Secreted</location>
    </subcellularLocation>
</comment>
<dbReference type="PRINTS" id="PR00117">
    <property type="entry name" value="BARNASE"/>
</dbReference>
<dbReference type="GO" id="GO:0003723">
    <property type="term" value="F:RNA binding"/>
    <property type="evidence" value="ECO:0007669"/>
    <property type="project" value="UniProtKB-UniRule"/>
</dbReference>
<dbReference type="Gene3D" id="3.40.20.20">
    <property type="match status" value="2"/>
</dbReference>
<name>A0A0R2HEJ0_9FIRM</name>
<feature type="active site" description="Proton acceptor" evidence="8">
    <location>
        <position position="95"/>
    </location>
</feature>
<dbReference type="InterPro" id="IPR053753">
    <property type="entry name" value="RNase_N1/T1-like_sf"/>
</dbReference>
<dbReference type="EMBL" id="JQBL01000001">
    <property type="protein sequence ID" value="KRN51457.1"/>
    <property type="molecule type" value="Genomic_DNA"/>
</dbReference>
<keyword evidence="5 7" id="KW-0540">Nuclease</keyword>
<evidence type="ECO:0000256" key="1">
    <source>
        <dbReference type="ARBA" id="ARBA00004613"/>
    </source>
</evidence>
<keyword evidence="4 7" id="KW-0964">Secreted</keyword>
<dbReference type="GO" id="GO:0005576">
    <property type="term" value="C:extracellular region"/>
    <property type="evidence" value="ECO:0007669"/>
    <property type="project" value="UniProtKB-SubCell"/>
</dbReference>
<keyword evidence="7" id="KW-0255">Endonuclease</keyword>